<gene>
    <name evidence="1" type="ORF">OCV57_07345</name>
</gene>
<protein>
    <submittedName>
        <fullName evidence="1">DUF960 domain-containing protein</fullName>
    </submittedName>
</protein>
<dbReference type="Pfam" id="PF06124">
    <property type="entry name" value="DUF960"/>
    <property type="match status" value="1"/>
</dbReference>
<comment type="caution">
    <text evidence="1">The sequence shown here is derived from an EMBL/GenBank/DDBJ whole genome shotgun (WGS) entry which is preliminary data.</text>
</comment>
<keyword evidence="2" id="KW-1185">Reference proteome</keyword>
<dbReference type="AlphaFoldDB" id="A0AAE3LHR7"/>
<dbReference type="InterPro" id="IPR009303">
    <property type="entry name" value="DUF960"/>
</dbReference>
<proteinExistence type="predicted"/>
<dbReference type="Gene3D" id="3.10.450.150">
    <property type="entry name" value="enterococcus faecalis protein"/>
    <property type="match status" value="1"/>
</dbReference>
<accession>A0AAE3LHR7</accession>
<dbReference type="RefSeq" id="WP_267301013.1">
    <property type="nucleotide sequence ID" value="NZ_JAOQJZ010000006.1"/>
</dbReference>
<dbReference type="Proteomes" id="UP001208131">
    <property type="component" value="Unassembled WGS sequence"/>
</dbReference>
<sequence>MAYTFSGSRYVTSGVAENFPIELQVALFSAVEQMREKVSGKLDYLQVFEIVTEVKGQKKFLHIYHMQECPEAKLEYFIPTDVEINSRAYMIDDVDHITLLLAEEY</sequence>
<evidence type="ECO:0000313" key="2">
    <source>
        <dbReference type="Proteomes" id="UP001208131"/>
    </source>
</evidence>
<evidence type="ECO:0000313" key="1">
    <source>
        <dbReference type="EMBL" id="MCU6705735.1"/>
    </source>
</evidence>
<dbReference type="EMBL" id="JAOQJZ010000006">
    <property type="protein sequence ID" value="MCU6705735.1"/>
    <property type="molecule type" value="Genomic_DNA"/>
</dbReference>
<organism evidence="1 2">
    <name type="scientific">Hominimerdicola aceti</name>
    <dbReference type="NCBI Taxonomy" id="2981726"/>
    <lineage>
        <taxon>Bacteria</taxon>
        <taxon>Bacillati</taxon>
        <taxon>Bacillota</taxon>
        <taxon>Clostridia</taxon>
        <taxon>Eubacteriales</taxon>
        <taxon>Oscillospiraceae</taxon>
        <taxon>Hominimerdicola</taxon>
    </lineage>
</organism>
<name>A0AAE3LHR7_9FIRM</name>
<reference evidence="1 2" key="1">
    <citation type="journal article" date="2021" name="ISME Commun">
        <title>Automated analysis of genomic sequences facilitates high-throughput and comprehensive description of bacteria.</title>
        <authorList>
            <person name="Hitch T.C.A."/>
        </authorList>
    </citation>
    <scope>NUCLEOTIDE SEQUENCE [LARGE SCALE GENOMIC DNA]</scope>
    <source>
        <strain evidence="1 2">Sanger_31</strain>
    </source>
</reference>